<organism evidence="2 3">
    <name type="scientific">Botryobasidium botryosum (strain FD-172 SS1)</name>
    <dbReference type="NCBI Taxonomy" id="930990"/>
    <lineage>
        <taxon>Eukaryota</taxon>
        <taxon>Fungi</taxon>
        <taxon>Dikarya</taxon>
        <taxon>Basidiomycota</taxon>
        <taxon>Agaricomycotina</taxon>
        <taxon>Agaricomycetes</taxon>
        <taxon>Cantharellales</taxon>
        <taxon>Botryobasidiaceae</taxon>
        <taxon>Botryobasidium</taxon>
    </lineage>
</organism>
<evidence type="ECO:0000313" key="3">
    <source>
        <dbReference type="Proteomes" id="UP000027195"/>
    </source>
</evidence>
<keyword evidence="3" id="KW-1185">Reference proteome</keyword>
<dbReference type="EMBL" id="KL198049">
    <property type="protein sequence ID" value="KDQ12627.1"/>
    <property type="molecule type" value="Genomic_DNA"/>
</dbReference>
<proteinExistence type="predicted"/>
<feature type="region of interest" description="Disordered" evidence="1">
    <location>
        <begin position="30"/>
        <end position="49"/>
    </location>
</feature>
<protein>
    <recommendedName>
        <fullName evidence="4">Ricin B lectin domain-containing protein</fullName>
    </recommendedName>
</protein>
<name>A0A067ML61_BOTB1</name>
<dbReference type="AlphaFoldDB" id="A0A067ML61"/>
<dbReference type="Gene3D" id="2.80.10.50">
    <property type="match status" value="1"/>
</dbReference>
<reference evidence="3" key="1">
    <citation type="journal article" date="2014" name="Proc. Natl. Acad. Sci. U.S.A.">
        <title>Extensive sampling of basidiomycete genomes demonstrates inadequacy of the white-rot/brown-rot paradigm for wood decay fungi.</title>
        <authorList>
            <person name="Riley R."/>
            <person name="Salamov A.A."/>
            <person name="Brown D.W."/>
            <person name="Nagy L.G."/>
            <person name="Floudas D."/>
            <person name="Held B.W."/>
            <person name="Levasseur A."/>
            <person name="Lombard V."/>
            <person name="Morin E."/>
            <person name="Otillar R."/>
            <person name="Lindquist E.A."/>
            <person name="Sun H."/>
            <person name="LaButti K.M."/>
            <person name="Schmutz J."/>
            <person name="Jabbour D."/>
            <person name="Luo H."/>
            <person name="Baker S.E."/>
            <person name="Pisabarro A.G."/>
            <person name="Walton J.D."/>
            <person name="Blanchette R.A."/>
            <person name="Henrissat B."/>
            <person name="Martin F."/>
            <person name="Cullen D."/>
            <person name="Hibbett D.S."/>
            <person name="Grigoriev I.V."/>
        </authorList>
    </citation>
    <scope>NUCLEOTIDE SEQUENCE [LARGE SCALE GENOMIC DNA]</scope>
    <source>
        <strain evidence="3">FD-172 SS1</strain>
    </source>
</reference>
<gene>
    <name evidence="2" type="ORF">BOTBODRAFT_189115</name>
</gene>
<sequence>MSLPTGTYVIQRSSFQAQEPLFITLPDGREGAPATVLPPRDNPEEQEWEIKRSSDGRYTIGNNKAEKYLGFGGNPEFNKRIVATGKPQEWEFRPFNGPFGLLLVPVDGPKLVVDVAPATVYPPLLALMPLREGDDRQAWQFIRRN</sequence>
<evidence type="ECO:0000313" key="2">
    <source>
        <dbReference type="EMBL" id="KDQ12627.1"/>
    </source>
</evidence>
<accession>A0A067ML61</accession>
<evidence type="ECO:0000256" key="1">
    <source>
        <dbReference type="SAM" id="MobiDB-lite"/>
    </source>
</evidence>
<dbReference type="OrthoDB" id="3161932at2759"/>
<dbReference type="HOGENOM" id="CLU_1786539_0_0_1"/>
<dbReference type="InParanoid" id="A0A067ML61"/>
<dbReference type="Proteomes" id="UP000027195">
    <property type="component" value="Unassembled WGS sequence"/>
</dbReference>
<evidence type="ECO:0008006" key="4">
    <source>
        <dbReference type="Google" id="ProtNLM"/>
    </source>
</evidence>
<dbReference type="InterPro" id="IPR035992">
    <property type="entry name" value="Ricin_B-like_lectins"/>
</dbReference>
<dbReference type="SUPFAM" id="SSF50370">
    <property type="entry name" value="Ricin B-like lectins"/>
    <property type="match status" value="1"/>
</dbReference>